<evidence type="ECO:0008006" key="3">
    <source>
        <dbReference type="Google" id="ProtNLM"/>
    </source>
</evidence>
<organism evidence="1 2">
    <name type="scientific">Paenirhodobacter enshiensis</name>
    <dbReference type="NCBI Taxonomy" id="1105367"/>
    <lineage>
        <taxon>Bacteria</taxon>
        <taxon>Pseudomonadati</taxon>
        <taxon>Pseudomonadota</taxon>
        <taxon>Alphaproteobacteria</taxon>
        <taxon>Rhodobacterales</taxon>
        <taxon>Rhodobacter group</taxon>
        <taxon>Paenirhodobacter</taxon>
    </lineage>
</organism>
<keyword evidence="2" id="KW-1185">Reference proteome</keyword>
<protein>
    <recommendedName>
        <fullName evidence="3">Lipoprotein</fullName>
    </recommendedName>
</protein>
<comment type="caution">
    <text evidence="1">The sequence shown here is derived from an EMBL/GenBank/DDBJ whole genome shotgun (WGS) entry which is preliminary data.</text>
</comment>
<reference evidence="1 2" key="1">
    <citation type="submission" date="2014-03" db="EMBL/GenBank/DDBJ databases">
        <title>Genome of Paenirhodobacter enshiensis DW2-9.</title>
        <authorList>
            <person name="Wang D."/>
            <person name="Wang G."/>
        </authorList>
    </citation>
    <scope>NUCLEOTIDE SEQUENCE [LARGE SCALE GENOMIC DNA]</scope>
    <source>
        <strain evidence="1 2">DW2-9</strain>
    </source>
</reference>
<sequence>MIRLLRHGLAGLIVLTMLTVSTAACGFAHRAPSAEAERIAAAALAGFDVADVCAGKRGDIHGLTPDAGCHVDGAVRLLPAPGAVRAARFIRVRTVPAPRESQAIRPVLDPGRGWRAPPRV</sequence>
<gene>
    <name evidence="1" type="ORF">CG50_00550</name>
</gene>
<dbReference type="EMBL" id="JFZB01000012">
    <property type="protein sequence ID" value="KFI26791.1"/>
    <property type="molecule type" value="Genomic_DNA"/>
</dbReference>
<dbReference type="Proteomes" id="UP000028824">
    <property type="component" value="Unassembled WGS sequence"/>
</dbReference>
<dbReference type="AlphaFoldDB" id="A0A086XXP1"/>
<dbReference type="STRING" id="1105367.CG50_00550"/>
<name>A0A086XXP1_9RHOB</name>
<proteinExistence type="predicted"/>
<evidence type="ECO:0000313" key="2">
    <source>
        <dbReference type="Proteomes" id="UP000028824"/>
    </source>
</evidence>
<dbReference type="PROSITE" id="PS51257">
    <property type="entry name" value="PROKAR_LIPOPROTEIN"/>
    <property type="match status" value="1"/>
</dbReference>
<dbReference type="RefSeq" id="WP_036636943.1">
    <property type="nucleotide sequence ID" value="NZ_JFZB01000012.1"/>
</dbReference>
<dbReference type="OrthoDB" id="7869757at2"/>
<evidence type="ECO:0000313" key="1">
    <source>
        <dbReference type="EMBL" id="KFI26791.1"/>
    </source>
</evidence>
<accession>A0A086XXP1</accession>